<dbReference type="Proteomes" id="UP000823775">
    <property type="component" value="Unassembled WGS sequence"/>
</dbReference>
<accession>A0ABS8S9F4</accession>
<feature type="compositionally biased region" description="Low complexity" evidence="1">
    <location>
        <begin position="33"/>
        <end position="49"/>
    </location>
</feature>
<dbReference type="EMBL" id="JACEIK010000346">
    <property type="protein sequence ID" value="MCD7455460.1"/>
    <property type="molecule type" value="Genomic_DNA"/>
</dbReference>
<evidence type="ECO:0000313" key="2">
    <source>
        <dbReference type="EMBL" id="MCD7455460.1"/>
    </source>
</evidence>
<feature type="region of interest" description="Disordered" evidence="1">
    <location>
        <begin position="1"/>
        <end position="54"/>
    </location>
</feature>
<organism evidence="2 3">
    <name type="scientific">Datura stramonium</name>
    <name type="common">Jimsonweed</name>
    <name type="synonym">Common thornapple</name>
    <dbReference type="NCBI Taxonomy" id="4076"/>
    <lineage>
        <taxon>Eukaryota</taxon>
        <taxon>Viridiplantae</taxon>
        <taxon>Streptophyta</taxon>
        <taxon>Embryophyta</taxon>
        <taxon>Tracheophyta</taxon>
        <taxon>Spermatophyta</taxon>
        <taxon>Magnoliopsida</taxon>
        <taxon>eudicotyledons</taxon>
        <taxon>Gunneridae</taxon>
        <taxon>Pentapetalae</taxon>
        <taxon>asterids</taxon>
        <taxon>lamiids</taxon>
        <taxon>Solanales</taxon>
        <taxon>Solanaceae</taxon>
        <taxon>Solanoideae</taxon>
        <taxon>Datureae</taxon>
        <taxon>Datura</taxon>
    </lineage>
</organism>
<gene>
    <name evidence="2" type="ORF">HAX54_028232</name>
</gene>
<proteinExistence type="predicted"/>
<evidence type="ECO:0000256" key="1">
    <source>
        <dbReference type="SAM" id="MobiDB-lite"/>
    </source>
</evidence>
<feature type="compositionally biased region" description="Polar residues" evidence="1">
    <location>
        <begin position="11"/>
        <end position="32"/>
    </location>
</feature>
<name>A0ABS8S9F4_DATST</name>
<evidence type="ECO:0000313" key="3">
    <source>
        <dbReference type="Proteomes" id="UP000823775"/>
    </source>
</evidence>
<keyword evidence="3" id="KW-1185">Reference proteome</keyword>
<sequence length="207" mass="22608">MTTLIADIRSRYTSQKESVPRSSPQIGSSPTGSDSISTTNDPTPTSNSSFDTKSSKDLVPLSELKKGARKRILFSTKTLVCKLKLPCVLGSVSHTRAHRNNHGGNPVTSGLLIDLKTRFRVKPFSERKLLKGNGSKGCSSYLDLTLKEFLHREMPINFPGLIVFVKLGARFTSLEYYSSYDARDYFETRGTHPAGDSGGTSDIAGSL</sequence>
<comment type="caution">
    <text evidence="2">The sequence shown here is derived from an EMBL/GenBank/DDBJ whole genome shotgun (WGS) entry which is preliminary data.</text>
</comment>
<protein>
    <submittedName>
        <fullName evidence="2">Uncharacterized protein</fullName>
    </submittedName>
</protein>
<reference evidence="2 3" key="1">
    <citation type="journal article" date="2021" name="BMC Genomics">
        <title>Datura genome reveals duplications of psychoactive alkaloid biosynthetic genes and high mutation rate following tissue culture.</title>
        <authorList>
            <person name="Rajewski A."/>
            <person name="Carter-House D."/>
            <person name="Stajich J."/>
            <person name="Litt A."/>
        </authorList>
    </citation>
    <scope>NUCLEOTIDE SEQUENCE [LARGE SCALE GENOMIC DNA]</scope>
    <source>
        <strain evidence="2">AR-01</strain>
    </source>
</reference>